<dbReference type="InterPro" id="IPR019787">
    <property type="entry name" value="Znf_PHD-finger"/>
</dbReference>
<dbReference type="RefSeq" id="XP_044560576.1">
    <property type="nucleotide sequence ID" value="XM_044708688.1"/>
</dbReference>
<evidence type="ECO:0000256" key="8">
    <source>
        <dbReference type="ARBA" id="ARBA00023242"/>
    </source>
</evidence>
<evidence type="ECO:0000256" key="4">
    <source>
        <dbReference type="ARBA" id="ARBA00022771"/>
    </source>
</evidence>
<organism evidence="13 14">
    <name type="scientific">Naegleria fowleri</name>
    <name type="common">Brain eating amoeba</name>
    <dbReference type="NCBI Taxonomy" id="5763"/>
    <lineage>
        <taxon>Eukaryota</taxon>
        <taxon>Discoba</taxon>
        <taxon>Heterolobosea</taxon>
        <taxon>Tetramitia</taxon>
        <taxon>Eutetramitia</taxon>
        <taxon>Vahlkampfiidae</taxon>
        <taxon>Naegleria</taxon>
    </lineage>
</organism>
<dbReference type="EMBL" id="VFQX01000043">
    <property type="protein sequence ID" value="KAF0975863.1"/>
    <property type="molecule type" value="Genomic_DNA"/>
</dbReference>
<dbReference type="GO" id="GO:0005634">
    <property type="term" value="C:nucleus"/>
    <property type="evidence" value="ECO:0007669"/>
    <property type="project" value="UniProtKB-SubCell"/>
</dbReference>
<comment type="caution">
    <text evidence="13">The sequence shown here is derived from an EMBL/GenBank/DDBJ whole genome shotgun (WGS) entry which is preliminary data.</text>
</comment>
<keyword evidence="8" id="KW-0539">Nucleus</keyword>
<reference evidence="13 14" key="1">
    <citation type="journal article" date="2019" name="Sci. Rep.">
        <title>Nanopore sequencing improves the draft genome of the human pathogenic amoeba Naegleria fowleri.</title>
        <authorList>
            <person name="Liechti N."/>
            <person name="Schurch N."/>
            <person name="Bruggmann R."/>
            <person name="Wittwer M."/>
        </authorList>
    </citation>
    <scope>NUCLEOTIDE SEQUENCE [LARGE SCALE GENOMIC DNA]</scope>
    <source>
        <strain evidence="13 14">ATCC 30894</strain>
    </source>
</reference>
<feature type="compositionally biased region" description="Basic residues" evidence="10">
    <location>
        <begin position="260"/>
        <end position="272"/>
    </location>
</feature>
<dbReference type="InterPro" id="IPR001841">
    <property type="entry name" value="Znf_RING"/>
</dbReference>
<feature type="compositionally biased region" description="Polar residues" evidence="10">
    <location>
        <begin position="233"/>
        <end position="257"/>
    </location>
</feature>
<dbReference type="PANTHER" id="PTHR45888:SF4">
    <property type="entry name" value="PHD FINGER PROTEIN 10"/>
    <property type="match status" value="1"/>
</dbReference>
<dbReference type="OMA" id="SEMIICD"/>
<dbReference type="GeneID" id="68112408"/>
<keyword evidence="7" id="KW-0804">Transcription</keyword>
<dbReference type="PANTHER" id="PTHR45888">
    <property type="entry name" value="HL01030P-RELATED"/>
    <property type="match status" value="1"/>
</dbReference>
<proteinExistence type="predicted"/>
<evidence type="ECO:0000256" key="3">
    <source>
        <dbReference type="ARBA" id="ARBA00022737"/>
    </source>
</evidence>
<feature type="region of interest" description="Disordered" evidence="10">
    <location>
        <begin position="51"/>
        <end position="86"/>
    </location>
</feature>
<dbReference type="SUPFAM" id="SSF57903">
    <property type="entry name" value="FYVE/PHD zinc finger"/>
    <property type="match status" value="2"/>
</dbReference>
<keyword evidence="2" id="KW-0479">Metal-binding</keyword>
<dbReference type="OrthoDB" id="787137at2759"/>
<feature type="compositionally biased region" description="Basic residues" evidence="10">
    <location>
        <begin position="402"/>
        <end position="411"/>
    </location>
</feature>
<evidence type="ECO:0000256" key="7">
    <source>
        <dbReference type="ARBA" id="ARBA00023163"/>
    </source>
</evidence>
<feature type="domain" description="PHD-type" evidence="11">
    <location>
        <begin position="319"/>
        <end position="369"/>
    </location>
</feature>
<keyword evidence="3" id="KW-0677">Repeat</keyword>
<dbReference type="SMART" id="SM00249">
    <property type="entry name" value="PHD"/>
    <property type="match status" value="2"/>
</dbReference>
<protein>
    <submittedName>
        <fullName evidence="13">Uncharacterized protein</fullName>
    </submittedName>
</protein>
<evidence type="ECO:0000313" key="13">
    <source>
        <dbReference type="EMBL" id="KAF0975863.1"/>
    </source>
</evidence>
<sequence length="411" mass="47043">MSTLVPAQQHAAVANHLEASQTQQRMNGSEKDHHHHLTGMDEMELALTTSNGAASNDTNNNSAEQLGKNDSTTTTTSNYSPSTSSTRLLTPEEIMIIKRQREEVPFMLTSFPDPRTNHGYRAHFHTLCPYTSKLICYCNKFFLNSKQQQRFIHNTKNILEMYCSKRPEYAREVGFMINEEPTLNSSIIVSKDRLENVVNTYSDILESMSSNSKTEPVSAHPSESLFQLLDNSENAGSSSSVQEKQQTSTLFTESELSQIPKKRGRPRSRKLCKKCDSGDQEDKLIHCVACNCYFHTFCHEPNMDHLEQKHRDNWLCADCKICLKCKKNSDESEMIICDYCDNAYHYKCLDPPLNEAPKDLWFCPTCQETSSEKIEEFKKTKQSQSEAIKQEHKKPSNEKKTKTPKKKKKNK</sequence>
<feature type="compositionally biased region" description="Low complexity" evidence="10">
    <location>
        <begin position="71"/>
        <end position="86"/>
    </location>
</feature>
<feature type="region of interest" description="Disordered" evidence="10">
    <location>
        <begin position="233"/>
        <end position="275"/>
    </location>
</feature>
<dbReference type="VEuPathDB" id="AmoebaDB:FDP41_005190"/>
<dbReference type="GO" id="GO:0008270">
    <property type="term" value="F:zinc ion binding"/>
    <property type="evidence" value="ECO:0007669"/>
    <property type="project" value="UniProtKB-KW"/>
</dbReference>
<keyword evidence="6" id="KW-0805">Transcription regulation</keyword>
<dbReference type="VEuPathDB" id="AmoebaDB:NF0104400"/>
<feature type="domain" description="RING-type" evidence="12">
    <location>
        <begin position="319"/>
        <end position="367"/>
    </location>
</feature>
<accession>A0A6A5BD83</accession>
<feature type="compositionally biased region" description="Polar residues" evidence="10">
    <location>
        <begin position="51"/>
        <end position="70"/>
    </location>
</feature>
<evidence type="ECO:0000256" key="1">
    <source>
        <dbReference type="ARBA" id="ARBA00004123"/>
    </source>
</evidence>
<dbReference type="VEuPathDB" id="AmoebaDB:NfTy_052310"/>
<name>A0A6A5BD83_NAEFO</name>
<keyword evidence="14" id="KW-1185">Reference proteome</keyword>
<evidence type="ECO:0000256" key="6">
    <source>
        <dbReference type="ARBA" id="ARBA00023015"/>
    </source>
</evidence>
<feature type="domain" description="PHD-type" evidence="11">
    <location>
        <begin position="269"/>
        <end position="322"/>
    </location>
</feature>
<dbReference type="InterPro" id="IPR001965">
    <property type="entry name" value="Znf_PHD"/>
</dbReference>
<dbReference type="AlphaFoldDB" id="A0A6A5BD83"/>
<gene>
    <name evidence="13" type="ORF">FDP41_005190</name>
</gene>
<evidence type="ECO:0000259" key="12">
    <source>
        <dbReference type="PROSITE" id="PS50089"/>
    </source>
</evidence>
<evidence type="ECO:0000256" key="10">
    <source>
        <dbReference type="SAM" id="MobiDB-lite"/>
    </source>
</evidence>
<comment type="subcellular location">
    <subcellularLocation>
        <location evidence="1">Nucleus</location>
    </subcellularLocation>
</comment>
<dbReference type="Gene3D" id="3.30.40.10">
    <property type="entry name" value="Zinc/RING finger domain, C3HC4 (zinc finger)"/>
    <property type="match status" value="2"/>
</dbReference>
<keyword evidence="4 9" id="KW-0863">Zinc-finger</keyword>
<dbReference type="PROSITE" id="PS50016">
    <property type="entry name" value="ZF_PHD_2"/>
    <property type="match status" value="2"/>
</dbReference>
<dbReference type="Pfam" id="PF00628">
    <property type="entry name" value="PHD"/>
    <property type="match status" value="2"/>
</dbReference>
<evidence type="ECO:0000256" key="5">
    <source>
        <dbReference type="ARBA" id="ARBA00022833"/>
    </source>
</evidence>
<evidence type="ECO:0000256" key="9">
    <source>
        <dbReference type="PROSITE-ProRule" id="PRU00175"/>
    </source>
</evidence>
<feature type="region of interest" description="Disordered" evidence="10">
    <location>
        <begin position="377"/>
        <end position="411"/>
    </location>
</feature>
<evidence type="ECO:0000259" key="11">
    <source>
        <dbReference type="PROSITE" id="PS50016"/>
    </source>
</evidence>
<keyword evidence="5" id="KW-0862">Zinc</keyword>
<dbReference type="Proteomes" id="UP000444721">
    <property type="component" value="Unassembled WGS sequence"/>
</dbReference>
<evidence type="ECO:0000313" key="14">
    <source>
        <dbReference type="Proteomes" id="UP000444721"/>
    </source>
</evidence>
<feature type="compositionally biased region" description="Basic and acidic residues" evidence="10">
    <location>
        <begin position="388"/>
        <end position="401"/>
    </location>
</feature>
<dbReference type="InterPro" id="IPR011011">
    <property type="entry name" value="Znf_FYVE_PHD"/>
</dbReference>
<dbReference type="PROSITE" id="PS50089">
    <property type="entry name" value="ZF_RING_2"/>
    <property type="match status" value="1"/>
</dbReference>
<dbReference type="InterPro" id="IPR013083">
    <property type="entry name" value="Znf_RING/FYVE/PHD"/>
</dbReference>
<evidence type="ECO:0000256" key="2">
    <source>
        <dbReference type="ARBA" id="ARBA00022723"/>
    </source>
</evidence>